<protein>
    <submittedName>
        <fullName evidence="1">Unnamed protein product</fullName>
    </submittedName>
</protein>
<accession>A0A9W6U224</accession>
<name>A0A9W6U224_9STRA</name>
<gene>
    <name evidence="1" type="ORF">Pfra01_000381500</name>
</gene>
<dbReference type="Proteomes" id="UP001165121">
    <property type="component" value="Unassembled WGS sequence"/>
</dbReference>
<dbReference type="AlphaFoldDB" id="A0A9W6U224"/>
<organism evidence="1 2">
    <name type="scientific">Phytophthora fragariaefolia</name>
    <dbReference type="NCBI Taxonomy" id="1490495"/>
    <lineage>
        <taxon>Eukaryota</taxon>
        <taxon>Sar</taxon>
        <taxon>Stramenopiles</taxon>
        <taxon>Oomycota</taxon>
        <taxon>Peronosporomycetes</taxon>
        <taxon>Peronosporales</taxon>
        <taxon>Peronosporaceae</taxon>
        <taxon>Phytophthora</taxon>
    </lineage>
</organism>
<sequence>MHHEQNVQLRHDRFMGTLQQIHSANTAAVSTHWHEAAQQYSMISPPVQATQVGDIDVEHVHFRSKLALRGNLTLEDIVKIYRSQTPEDARPNKNLYAIEPPHHPEIASTVTRWNQIVRDGVKPQ</sequence>
<reference evidence="1" key="1">
    <citation type="submission" date="2023-04" db="EMBL/GenBank/DDBJ databases">
        <title>Phytophthora fragariaefolia NBRC 109709.</title>
        <authorList>
            <person name="Ichikawa N."/>
            <person name="Sato H."/>
            <person name="Tonouchi N."/>
        </authorList>
    </citation>
    <scope>NUCLEOTIDE SEQUENCE</scope>
    <source>
        <strain evidence="1">NBRC 109709</strain>
    </source>
</reference>
<evidence type="ECO:0000313" key="1">
    <source>
        <dbReference type="EMBL" id="GMF23705.1"/>
    </source>
</evidence>
<evidence type="ECO:0000313" key="2">
    <source>
        <dbReference type="Proteomes" id="UP001165121"/>
    </source>
</evidence>
<keyword evidence="2" id="KW-1185">Reference proteome</keyword>
<comment type="caution">
    <text evidence="1">The sequence shown here is derived from an EMBL/GenBank/DDBJ whole genome shotgun (WGS) entry which is preliminary data.</text>
</comment>
<proteinExistence type="predicted"/>
<dbReference type="EMBL" id="BSXT01000294">
    <property type="protein sequence ID" value="GMF23705.1"/>
    <property type="molecule type" value="Genomic_DNA"/>
</dbReference>